<dbReference type="OrthoDB" id="1700318at2759"/>
<evidence type="ECO:0000313" key="3">
    <source>
        <dbReference type="EMBL" id="GAU30768.1"/>
    </source>
</evidence>
<feature type="region of interest" description="Disordered" evidence="1">
    <location>
        <begin position="25"/>
        <end position="61"/>
    </location>
</feature>
<evidence type="ECO:0000256" key="2">
    <source>
        <dbReference type="SAM" id="Phobius"/>
    </source>
</evidence>
<keyword evidence="2" id="KW-0472">Membrane</keyword>
<name>A0A2Z6MG00_TRISU</name>
<accession>A0A2Z6MG00</accession>
<dbReference type="AlphaFoldDB" id="A0A2Z6MG00"/>
<sequence length="199" mass="22409">MSRAPNYEFQEWWNKQREKENLDLFEDKSDQSSSPFITVDVDGNGNGGGSKKNRSDPSVKKERARSARQLSWVCLLKFQQIAATVGFISNGLLHVVKTANRRILSRDSPIDSSSSRLYRAIRVFLIVVIGLLGFELVAYFKGWHFRPPSVGSADVLGLVAVFYARWIDIRANYLAPPLQSLTNMCIVLFIVQSVLSIVL</sequence>
<keyword evidence="4" id="KW-1185">Reference proteome</keyword>
<dbReference type="EMBL" id="DF973435">
    <property type="protein sequence ID" value="GAU30768.1"/>
    <property type="molecule type" value="Genomic_DNA"/>
</dbReference>
<evidence type="ECO:0000313" key="4">
    <source>
        <dbReference type="Proteomes" id="UP000242715"/>
    </source>
</evidence>
<keyword evidence="2" id="KW-1133">Transmembrane helix</keyword>
<feature type="transmembrane region" description="Helical" evidence="2">
    <location>
        <begin position="180"/>
        <end position="198"/>
    </location>
</feature>
<protein>
    <submittedName>
        <fullName evidence="3">Uncharacterized protein</fullName>
    </submittedName>
</protein>
<organism evidence="3 4">
    <name type="scientific">Trifolium subterraneum</name>
    <name type="common">Subterranean clover</name>
    <dbReference type="NCBI Taxonomy" id="3900"/>
    <lineage>
        <taxon>Eukaryota</taxon>
        <taxon>Viridiplantae</taxon>
        <taxon>Streptophyta</taxon>
        <taxon>Embryophyta</taxon>
        <taxon>Tracheophyta</taxon>
        <taxon>Spermatophyta</taxon>
        <taxon>Magnoliopsida</taxon>
        <taxon>eudicotyledons</taxon>
        <taxon>Gunneridae</taxon>
        <taxon>Pentapetalae</taxon>
        <taxon>rosids</taxon>
        <taxon>fabids</taxon>
        <taxon>Fabales</taxon>
        <taxon>Fabaceae</taxon>
        <taxon>Papilionoideae</taxon>
        <taxon>50 kb inversion clade</taxon>
        <taxon>NPAAA clade</taxon>
        <taxon>Hologalegina</taxon>
        <taxon>IRL clade</taxon>
        <taxon>Trifolieae</taxon>
        <taxon>Trifolium</taxon>
    </lineage>
</organism>
<reference evidence="4" key="1">
    <citation type="journal article" date="2017" name="Front. Plant Sci.">
        <title>Climate Clever Clovers: New Paradigm to Reduce the Environmental Footprint of Ruminants by Breeding Low Methanogenic Forages Utilizing Haplotype Variation.</title>
        <authorList>
            <person name="Kaur P."/>
            <person name="Appels R."/>
            <person name="Bayer P.E."/>
            <person name="Keeble-Gagnere G."/>
            <person name="Wang J."/>
            <person name="Hirakawa H."/>
            <person name="Shirasawa K."/>
            <person name="Vercoe P."/>
            <person name="Stefanova K."/>
            <person name="Durmic Z."/>
            <person name="Nichols P."/>
            <person name="Revell C."/>
            <person name="Isobe S.N."/>
            <person name="Edwards D."/>
            <person name="Erskine W."/>
        </authorList>
    </citation>
    <scope>NUCLEOTIDE SEQUENCE [LARGE SCALE GENOMIC DNA]</scope>
    <source>
        <strain evidence="4">cv. Daliak</strain>
    </source>
</reference>
<evidence type="ECO:0000256" key="1">
    <source>
        <dbReference type="SAM" id="MobiDB-lite"/>
    </source>
</evidence>
<proteinExistence type="predicted"/>
<dbReference type="Proteomes" id="UP000242715">
    <property type="component" value="Unassembled WGS sequence"/>
</dbReference>
<feature type="transmembrane region" description="Helical" evidence="2">
    <location>
        <begin position="117"/>
        <end position="138"/>
    </location>
</feature>
<feature type="transmembrane region" description="Helical" evidence="2">
    <location>
        <begin position="150"/>
        <end position="168"/>
    </location>
</feature>
<gene>
    <name evidence="3" type="ORF">TSUD_354940</name>
</gene>
<keyword evidence="2" id="KW-0812">Transmembrane</keyword>